<evidence type="ECO:0000313" key="5">
    <source>
        <dbReference type="Proteomes" id="UP001589619"/>
    </source>
</evidence>
<dbReference type="SUPFAM" id="SSF46689">
    <property type="entry name" value="Homeodomain-like"/>
    <property type="match status" value="1"/>
</dbReference>
<dbReference type="Pfam" id="PF00440">
    <property type="entry name" value="TetR_N"/>
    <property type="match status" value="1"/>
</dbReference>
<feature type="domain" description="HTH tetR-type" evidence="3">
    <location>
        <begin position="23"/>
        <end position="83"/>
    </location>
</feature>
<comment type="caution">
    <text evidence="4">The sequence shown here is derived from an EMBL/GenBank/DDBJ whole genome shotgun (WGS) entry which is preliminary data.</text>
</comment>
<name>A0ABV5W7T3_9BACL</name>
<dbReference type="InterPro" id="IPR050109">
    <property type="entry name" value="HTH-type_TetR-like_transc_reg"/>
</dbReference>
<dbReference type="InterPro" id="IPR036271">
    <property type="entry name" value="Tet_transcr_reg_TetR-rel_C_sf"/>
</dbReference>
<protein>
    <submittedName>
        <fullName evidence="4">TetR/AcrR family transcriptional regulator</fullName>
    </submittedName>
</protein>
<organism evidence="4 5">
    <name type="scientific">Paenibacillus hodogayensis</name>
    <dbReference type="NCBI Taxonomy" id="279208"/>
    <lineage>
        <taxon>Bacteria</taxon>
        <taxon>Bacillati</taxon>
        <taxon>Bacillota</taxon>
        <taxon>Bacilli</taxon>
        <taxon>Bacillales</taxon>
        <taxon>Paenibacillaceae</taxon>
        <taxon>Paenibacillus</taxon>
    </lineage>
</organism>
<accession>A0ABV5W7T3</accession>
<gene>
    <name evidence="4" type="ORF">ACFFNY_34075</name>
</gene>
<proteinExistence type="predicted"/>
<keyword evidence="1 2" id="KW-0238">DNA-binding</keyword>
<dbReference type="InterPro" id="IPR001647">
    <property type="entry name" value="HTH_TetR"/>
</dbReference>
<evidence type="ECO:0000313" key="4">
    <source>
        <dbReference type="EMBL" id="MFB9756631.1"/>
    </source>
</evidence>
<dbReference type="PANTHER" id="PTHR30055:SF222">
    <property type="entry name" value="REGULATORY PROTEIN"/>
    <property type="match status" value="1"/>
</dbReference>
<dbReference type="SUPFAM" id="SSF48498">
    <property type="entry name" value="Tetracyclin repressor-like, C-terminal domain"/>
    <property type="match status" value="1"/>
</dbReference>
<evidence type="ECO:0000259" key="3">
    <source>
        <dbReference type="PROSITE" id="PS50977"/>
    </source>
</evidence>
<dbReference type="RefSeq" id="WP_344913086.1">
    <property type="nucleotide sequence ID" value="NZ_BAAAYO010000011.1"/>
</dbReference>
<feature type="DNA-binding region" description="H-T-H motif" evidence="2">
    <location>
        <begin position="46"/>
        <end position="65"/>
    </location>
</feature>
<reference evidence="4 5" key="1">
    <citation type="submission" date="2024-09" db="EMBL/GenBank/DDBJ databases">
        <authorList>
            <person name="Sun Q."/>
            <person name="Mori K."/>
        </authorList>
    </citation>
    <scope>NUCLEOTIDE SEQUENCE [LARGE SCALE GENOMIC DNA]</scope>
    <source>
        <strain evidence="4 5">JCM 12520</strain>
    </source>
</reference>
<dbReference type="InterPro" id="IPR009057">
    <property type="entry name" value="Homeodomain-like_sf"/>
</dbReference>
<dbReference type="Proteomes" id="UP001589619">
    <property type="component" value="Unassembled WGS sequence"/>
</dbReference>
<dbReference type="PROSITE" id="PS50977">
    <property type="entry name" value="HTH_TETR_2"/>
    <property type="match status" value="1"/>
</dbReference>
<evidence type="ECO:0000256" key="2">
    <source>
        <dbReference type="PROSITE-ProRule" id="PRU00335"/>
    </source>
</evidence>
<dbReference type="PRINTS" id="PR00455">
    <property type="entry name" value="HTHTETR"/>
</dbReference>
<dbReference type="EMBL" id="JBHMAG010000025">
    <property type="protein sequence ID" value="MFB9756631.1"/>
    <property type="molecule type" value="Genomic_DNA"/>
</dbReference>
<sequence>MSDTMEPWIAELLQSGTSGDKMTEKQRRIFESAIEVFAEKGYAASSTSEIAQRAGVAEGTIFRHYKTKKELLLSIVAPAMVKLVAPFVLREFREVLEDEYDSYDQFLRALIGNRLLFLQNNMSLIKIVVQEIPFHPDLQEQFKSVVVSQVMERMERVIEKFKSEGKLADLPATTIMRLSATAVMGYVLAQAFFGPKEGANWNGEQELEATIAFVMKGLAP</sequence>
<dbReference type="Gene3D" id="1.10.357.10">
    <property type="entry name" value="Tetracycline Repressor, domain 2"/>
    <property type="match status" value="1"/>
</dbReference>
<dbReference type="PANTHER" id="PTHR30055">
    <property type="entry name" value="HTH-TYPE TRANSCRIPTIONAL REGULATOR RUTR"/>
    <property type="match status" value="1"/>
</dbReference>
<keyword evidence="5" id="KW-1185">Reference proteome</keyword>
<evidence type="ECO:0000256" key="1">
    <source>
        <dbReference type="ARBA" id="ARBA00023125"/>
    </source>
</evidence>